<dbReference type="Proteomes" id="UP000190121">
    <property type="component" value="Unassembled WGS sequence"/>
</dbReference>
<accession>A0A1T4KRU4</accession>
<dbReference type="AlphaFoldDB" id="A0A1T4KRU4"/>
<proteinExistence type="inferred from homology"/>
<dbReference type="NCBIfam" id="NF002565">
    <property type="entry name" value="PRK02195.1"/>
    <property type="match status" value="1"/>
</dbReference>
<evidence type="ECO:0000256" key="4">
    <source>
        <dbReference type="SAM" id="Coils"/>
    </source>
</evidence>
<protein>
    <submittedName>
        <fullName evidence="5">V/A-type H+-transporting ATPase subunit D</fullName>
    </submittedName>
</protein>
<feature type="coiled-coil region" evidence="4">
    <location>
        <begin position="33"/>
        <end position="60"/>
    </location>
</feature>
<evidence type="ECO:0000313" key="5">
    <source>
        <dbReference type="EMBL" id="SJZ45145.1"/>
    </source>
</evidence>
<reference evidence="6" key="1">
    <citation type="submission" date="2017-02" db="EMBL/GenBank/DDBJ databases">
        <authorList>
            <person name="Varghese N."/>
            <person name="Submissions S."/>
        </authorList>
    </citation>
    <scope>NUCLEOTIDE SEQUENCE [LARGE SCALE GENOMIC DNA]</scope>
    <source>
        <strain evidence="6">ATCC 51356</strain>
    </source>
</reference>
<evidence type="ECO:0000256" key="2">
    <source>
        <dbReference type="ARBA" id="ARBA00022448"/>
    </source>
</evidence>
<dbReference type="Gene3D" id="1.10.287.3240">
    <property type="match status" value="1"/>
</dbReference>
<dbReference type="OrthoDB" id="9806712at2"/>
<evidence type="ECO:0000313" key="6">
    <source>
        <dbReference type="Proteomes" id="UP000190121"/>
    </source>
</evidence>
<organism evidence="5 6">
    <name type="scientific">Porphyromonas circumdentaria</name>
    <dbReference type="NCBI Taxonomy" id="29524"/>
    <lineage>
        <taxon>Bacteria</taxon>
        <taxon>Pseudomonadati</taxon>
        <taxon>Bacteroidota</taxon>
        <taxon>Bacteroidia</taxon>
        <taxon>Bacteroidales</taxon>
        <taxon>Porphyromonadaceae</taxon>
        <taxon>Porphyromonas</taxon>
    </lineage>
</organism>
<sequence>MAIKFQYNRTSLQQQEKQLKMRVRTLPTIKSKESALRLEVKKTKTEAANLERKLEEGISSYHHMVGLWNEFDTSLITVRNVRLSSKKIAGVLVPVLDGIDFEVKSFSLFNSPSWFSEGLDLLKVLATTGIEAEFLGLKLDFLEYARKKTTQKVNLFEKVQIPGYKDAIRKIKRYLEDEESLSKSSQKIMRANIEERERKEKEKEARL</sequence>
<keyword evidence="2" id="KW-0813">Transport</keyword>
<dbReference type="EMBL" id="FUXE01000001">
    <property type="protein sequence ID" value="SJZ45145.1"/>
    <property type="molecule type" value="Genomic_DNA"/>
</dbReference>
<dbReference type="STRING" id="29524.SAMN02745171_00168"/>
<evidence type="ECO:0000256" key="3">
    <source>
        <dbReference type="ARBA" id="ARBA00023065"/>
    </source>
</evidence>
<gene>
    <name evidence="5" type="ORF">SAMN02745171_00168</name>
</gene>
<dbReference type="Pfam" id="PF01813">
    <property type="entry name" value="ATP-synt_D"/>
    <property type="match status" value="1"/>
</dbReference>
<dbReference type="InterPro" id="IPR002699">
    <property type="entry name" value="V_ATPase_D"/>
</dbReference>
<dbReference type="RefSeq" id="WP_078736130.1">
    <property type="nucleotide sequence ID" value="NZ_FUXE01000001.1"/>
</dbReference>
<dbReference type="PANTHER" id="PTHR11671">
    <property type="entry name" value="V-TYPE ATP SYNTHASE SUBUNIT D"/>
    <property type="match status" value="1"/>
</dbReference>
<name>A0A1T4KRU4_9PORP</name>
<keyword evidence="3" id="KW-0406">Ion transport</keyword>
<dbReference type="GO" id="GO:0046961">
    <property type="term" value="F:proton-transporting ATPase activity, rotational mechanism"/>
    <property type="evidence" value="ECO:0007669"/>
    <property type="project" value="InterPro"/>
</dbReference>
<keyword evidence="4" id="KW-0175">Coiled coil</keyword>
<comment type="similarity">
    <text evidence="1">Belongs to the V-ATPase D subunit family.</text>
</comment>
<keyword evidence="6" id="KW-1185">Reference proteome</keyword>
<evidence type="ECO:0000256" key="1">
    <source>
        <dbReference type="ARBA" id="ARBA00005850"/>
    </source>
</evidence>